<keyword evidence="2" id="KW-1185">Reference proteome</keyword>
<feature type="non-terminal residue" evidence="1">
    <location>
        <position position="1"/>
    </location>
</feature>
<proteinExistence type="predicted"/>
<reference evidence="1" key="1">
    <citation type="submission" date="2018-02" db="EMBL/GenBank/DDBJ databases">
        <title>The genomes of Aspergillus section Nigri reveals drivers in fungal speciation.</title>
        <authorList>
            <consortium name="DOE Joint Genome Institute"/>
            <person name="Vesth T.C."/>
            <person name="Nybo J."/>
            <person name="Theobald S."/>
            <person name="Brandl J."/>
            <person name="Frisvad J.C."/>
            <person name="Nielsen K.F."/>
            <person name="Lyhne E.K."/>
            <person name="Kogle M.E."/>
            <person name="Kuo A."/>
            <person name="Riley R."/>
            <person name="Clum A."/>
            <person name="Nolan M."/>
            <person name="Lipzen A."/>
            <person name="Salamov A."/>
            <person name="Henrissat B."/>
            <person name="Wiebenga A."/>
            <person name="De vries R.P."/>
            <person name="Grigoriev I.V."/>
            <person name="Mortensen U.H."/>
            <person name="Andersen M.R."/>
            <person name="Baker S.E."/>
        </authorList>
    </citation>
    <scope>NUCLEOTIDE SEQUENCE</scope>
    <source>
        <strain evidence="1">CBS 115574</strain>
    </source>
</reference>
<dbReference type="EMBL" id="KZ824544">
    <property type="protein sequence ID" value="RAK90414.1"/>
    <property type="molecule type" value="Genomic_DNA"/>
</dbReference>
<evidence type="ECO:0000313" key="2">
    <source>
        <dbReference type="Proteomes" id="UP000249748"/>
    </source>
</evidence>
<sequence>LCNNPTAILSEIDTWVVINNHCMMTISPDRSKVITEIIRSACPRTMVELGGYVGYSAILFGDEVRKAGGERYVSFEVNTEYAAIARSLVEFAGLGGFVELRMGLCSEGLEEFAGQERGKGQEGVMFDVLFLDHAEELYLPDLRICEKLGLVRRGSVIIADN</sequence>
<dbReference type="Proteomes" id="UP000249748">
    <property type="component" value="Unassembled WGS sequence"/>
</dbReference>
<name>A0ACD1IKZ8_9EURO</name>
<accession>A0ACD1IKZ8</accession>
<feature type="non-terminal residue" evidence="1">
    <location>
        <position position="161"/>
    </location>
</feature>
<gene>
    <name evidence="1" type="ORF">BO79DRAFT_103184</name>
</gene>
<organism evidence="1 2">
    <name type="scientific">Aspergillus costaricaensis CBS 115574</name>
    <dbReference type="NCBI Taxonomy" id="1448317"/>
    <lineage>
        <taxon>Eukaryota</taxon>
        <taxon>Fungi</taxon>
        <taxon>Dikarya</taxon>
        <taxon>Ascomycota</taxon>
        <taxon>Pezizomycotina</taxon>
        <taxon>Eurotiomycetes</taxon>
        <taxon>Eurotiomycetidae</taxon>
        <taxon>Eurotiales</taxon>
        <taxon>Aspergillaceae</taxon>
        <taxon>Aspergillus</taxon>
        <taxon>Aspergillus subgen. Circumdati</taxon>
    </lineage>
</organism>
<protein>
    <submittedName>
        <fullName evidence="1">Uncharacterized protein</fullName>
    </submittedName>
</protein>
<evidence type="ECO:0000313" key="1">
    <source>
        <dbReference type="EMBL" id="RAK90414.1"/>
    </source>
</evidence>